<dbReference type="Gene3D" id="3.30.530.20">
    <property type="match status" value="1"/>
</dbReference>
<dbReference type="InterPro" id="IPR000916">
    <property type="entry name" value="Bet_v_I/MLP"/>
</dbReference>
<evidence type="ECO:0000259" key="2">
    <source>
        <dbReference type="SMART" id="SM01037"/>
    </source>
</evidence>
<dbReference type="GO" id="GO:0006952">
    <property type="term" value="P:defense response"/>
    <property type="evidence" value="ECO:0007669"/>
    <property type="project" value="InterPro"/>
</dbReference>
<dbReference type="PANTHER" id="PTHR31338:SF16">
    <property type="entry name" value="POLYKETIDE CYCLASE_DEHYDRASE AND LIPID TRANSPORT SUPERFAMILY PROTEIN"/>
    <property type="match status" value="1"/>
</dbReference>
<proteinExistence type="inferred from homology"/>
<dbReference type="SUPFAM" id="SSF55961">
    <property type="entry name" value="Bet v1-like"/>
    <property type="match status" value="1"/>
</dbReference>
<comment type="similarity">
    <text evidence="1">Belongs to the MLP family.</text>
</comment>
<dbReference type="InterPro" id="IPR023393">
    <property type="entry name" value="START-like_dom_sf"/>
</dbReference>
<feature type="domain" description="Bet v I/Major latex protein" evidence="2">
    <location>
        <begin position="2"/>
        <end position="152"/>
    </location>
</feature>
<dbReference type="EMBL" id="DF973425">
    <property type="protein sequence ID" value="GAU30396.1"/>
    <property type="molecule type" value="Genomic_DNA"/>
</dbReference>
<name>A0A2Z6MCG5_TRISU</name>
<dbReference type="CDD" id="cd07816">
    <property type="entry name" value="Bet_v1-like"/>
    <property type="match status" value="1"/>
</dbReference>
<dbReference type="OrthoDB" id="1847301at2759"/>
<keyword evidence="4" id="KW-1185">Reference proteome</keyword>
<dbReference type="PANTHER" id="PTHR31338">
    <property type="entry name" value="POLYKETIDE CYCLASE/DEHYDRASE AND LIPID TRANSPORT SUPERFAMILY PROTEIN"/>
    <property type="match status" value="1"/>
</dbReference>
<reference evidence="4" key="1">
    <citation type="journal article" date="2017" name="Front. Plant Sci.">
        <title>Climate Clever Clovers: New Paradigm to Reduce the Environmental Footprint of Ruminants by Breeding Low Methanogenic Forages Utilizing Haplotype Variation.</title>
        <authorList>
            <person name="Kaur P."/>
            <person name="Appels R."/>
            <person name="Bayer P.E."/>
            <person name="Keeble-Gagnere G."/>
            <person name="Wang J."/>
            <person name="Hirakawa H."/>
            <person name="Shirasawa K."/>
            <person name="Vercoe P."/>
            <person name="Stefanova K."/>
            <person name="Durmic Z."/>
            <person name="Nichols P."/>
            <person name="Revell C."/>
            <person name="Isobe S.N."/>
            <person name="Edwards D."/>
            <person name="Erskine W."/>
        </authorList>
    </citation>
    <scope>NUCLEOTIDE SEQUENCE [LARGE SCALE GENOMIC DNA]</scope>
    <source>
        <strain evidence="4">cv. Daliak</strain>
    </source>
</reference>
<organism evidence="3 4">
    <name type="scientific">Trifolium subterraneum</name>
    <name type="common">Subterranean clover</name>
    <dbReference type="NCBI Taxonomy" id="3900"/>
    <lineage>
        <taxon>Eukaryota</taxon>
        <taxon>Viridiplantae</taxon>
        <taxon>Streptophyta</taxon>
        <taxon>Embryophyta</taxon>
        <taxon>Tracheophyta</taxon>
        <taxon>Spermatophyta</taxon>
        <taxon>Magnoliopsida</taxon>
        <taxon>eudicotyledons</taxon>
        <taxon>Gunneridae</taxon>
        <taxon>Pentapetalae</taxon>
        <taxon>rosids</taxon>
        <taxon>fabids</taxon>
        <taxon>Fabales</taxon>
        <taxon>Fabaceae</taxon>
        <taxon>Papilionoideae</taxon>
        <taxon>50 kb inversion clade</taxon>
        <taxon>NPAAA clade</taxon>
        <taxon>Hologalegina</taxon>
        <taxon>IRL clade</taxon>
        <taxon>Trifolieae</taxon>
        <taxon>Trifolium</taxon>
    </lineage>
</organism>
<accession>A0A2Z6MCG5</accession>
<evidence type="ECO:0000313" key="3">
    <source>
        <dbReference type="EMBL" id="GAU30396.1"/>
    </source>
</evidence>
<dbReference type="Proteomes" id="UP000242715">
    <property type="component" value="Unassembled WGS sequence"/>
</dbReference>
<evidence type="ECO:0000256" key="1">
    <source>
        <dbReference type="ARBA" id="ARBA00038242"/>
    </source>
</evidence>
<dbReference type="InterPro" id="IPR052006">
    <property type="entry name" value="MLP-like"/>
</dbReference>
<sequence length="157" mass="18392">MVLAGKLSTELGIKTPTDRFFKLFSSELHEMQNICERVHQTKLHQGDDWQHIDTVKHWTYVIDGEVHTCHESVEEVDEQNKKLRYKLFGGDIDKHYKVFKLIIELIDKSDGSGALKWTIEYEKINDDIHPPNSWMDYLNTLTRDLDAHLVKDTRVAL</sequence>
<evidence type="ECO:0000313" key="4">
    <source>
        <dbReference type="Proteomes" id="UP000242715"/>
    </source>
</evidence>
<protein>
    <recommendedName>
        <fullName evidence="2">Bet v I/Major latex protein domain-containing protein</fullName>
    </recommendedName>
</protein>
<dbReference type="AlphaFoldDB" id="A0A2Z6MCG5"/>
<dbReference type="Pfam" id="PF00407">
    <property type="entry name" value="Bet_v_1"/>
    <property type="match status" value="1"/>
</dbReference>
<gene>
    <name evidence="3" type="ORF">TSUD_364420</name>
</gene>
<dbReference type="SMART" id="SM01037">
    <property type="entry name" value="Bet_v_1"/>
    <property type="match status" value="1"/>
</dbReference>